<dbReference type="PRINTS" id="PR00032">
    <property type="entry name" value="HTHARAC"/>
</dbReference>
<evidence type="ECO:0000256" key="4">
    <source>
        <dbReference type="ARBA" id="ARBA00023163"/>
    </source>
</evidence>
<organism evidence="9 10">
    <name type="scientific">Mahella australiensis (strain DSM 15567 / CIP 107919 / 50-1 BON)</name>
    <dbReference type="NCBI Taxonomy" id="697281"/>
    <lineage>
        <taxon>Bacteria</taxon>
        <taxon>Bacillati</taxon>
        <taxon>Bacillota</taxon>
        <taxon>Clostridia</taxon>
        <taxon>Thermoanaerobacterales</taxon>
        <taxon>Thermoanaerobacterales Family IV. Incertae Sedis</taxon>
        <taxon>Mahella</taxon>
    </lineage>
</organism>
<accession>F3ZYN8</accession>
<dbReference type="GO" id="GO:0003700">
    <property type="term" value="F:DNA-binding transcription factor activity"/>
    <property type="evidence" value="ECO:0007669"/>
    <property type="project" value="InterPro"/>
</dbReference>
<keyword evidence="4" id="KW-0804">Transcription</keyword>
<dbReference type="OrthoDB" id="324626at2"/>
<keyword evidence="3" id="KW-0238">DNA-binding</keyword>
<evidence type="ECO:0000259" key="7">
    <source>
        <dbReference type="PROSITE" id="PS01124"/>
    </source>
</evidence>
<feature type="domain" description="Response regulatory" evidence="8">
    <location>
        <begin position="3"/>
        <end position="120"/>
    </location>
</feature>
<dbReference type="PROSITE" id="PS50110">
    <property type="entry name" value="RESPONSE_REGULATORY"/>
    <property type="match status" value="1"/>
</dbReference>
<evidence type="ECO:0000256" key="6">
    <source>
        <dbReference type="PROSITE-ProRule" id="PRU00169"/>
    </source>
</evidence>
<dbReference type="SMART" id="SM00448">
    <property type="entry name" value="REC"/>
    <property type="match status" value="1"/>
</dbReference>
<dbReference type="PROSITE" id="PS01124">
    <property type="entry name" value="HTH_ARAC_FAMILY_2"/>
    <property type="match status" value="1"/>
</dbReference>
<keyword evidence="10" id="KW-1185">Reference proteome</keyword>
<evidence type="ECO:0000259" key="8">
    <source>
        <dbReference type="PROSITE" id="PS50110"/>
    </source>
</evidence>
<name>F3ZYN8_MAHA5</name>
<dbReference type="GO" id="GO:0000160">
    <property type="term" value="P:phosphorelay signal transduction system"/>
    <property type="evidence" value="ECO:0007669"/>
    <property type="project" value="InterPro"/>
</dbReference>
<dbReference type="Gene3D" id="3.40.50.2300">
    <property type="match status" value="1"/>
</dbReference>
<protein>
    <recommendedName>
        <fullName evidence="1">Stage 0 sporulation protein A homolog</fullName>
    </recommendedName>
</protein>
<dbReference type="InterPro" id="IPR018060">
    <property type="entry name" value="HTH_AraC"/>
</dbReference>
<evidence type="ECO:0000256" key="5">
    <source>
        <dbReference type="ARBA" id="ARBA00024867"/>
    </source>
</evidence>
<dbReference type="PANTHER" id="PTHR43280">
    <property type="entry name" value="ARAC-FAMILY TRANSCRIPTIONAL REGULATOR"/>
    <property type="match status" value="1"/>
</dbReference>
<dbReference type="KEGG" id="mas:Mahau_2670"/>
<dbReference type="GO" id="GO:0043565">
    <property type="term" value="F:sequence-specific DNA binding"/>
    <property type="evidence" value="ECO:0007669"/>
    <property type="project" value="InterPro"/>
</dbReference>
<dbReference type="eggNOG" id="COG4753">
    <property type="taxonomic scope" value="Bacteria"/>
</dbReference>
<dbReference type="SUPFAM" id="SSF52172">
    <property type="entry name" value="CheY-like"/>
    <property type="match status" value="1"/>
</dbReference>
<evidence type="ECO:0000313" key="10">
    <source>
        <dbReference type="Proteomes" id="UP000008457"/>
    </source>
</evidence>
<gene>
    <name evidence="9" type="ordered locus">Mahau_2670</name>
</gene>
<dbReference type="HOGENOM" id="CLU_000445_5_0_9"/>
<reference evidence="9 10" key="2">
    <citation type="journal article" date="2011" name="Stand. Genomic Sci.">
        <title>Complete genome sequence of Mahella australiensis type strain (50-1 BON).</title>
        <authorList>
            <person name="Sikorski J."/>
            <person name="Teshima H."/>
            <person name="Nolan M."/>
            <person name="Lucas S."/>
            <person name="Hammon N."/>
            <person name="Deshpande S."/>
            <person name="Cheng J.F."/>
            <person name="Pitluck S."/>
            <person name="Liolios K."/>
            <person name="Pagani I."/>
            <person name="Ivanova N."/>
            <person name="Huntemann M."/>
            <person name="Mavromatis K."/>
            <person name="Ovchinikova G."/>
            <person name="Pati A."/>
            <person name="Tapia R."/>
            <person name="Han C."/>
            <person name="Goodwin L."/>
            <person name="Chen A."/>
            <person name="Palaniappan K."/>
            <person name="Land M."/>
            <person name="Hauser L."/>
            <person name="Ngatchou-Djao O.D."/>
            <person name="Rohde M."/>
            <person name="Pukall R."/>
            <person name="Spring S."/>
            <person name="Abt B."/>
            <person name="Goker M."/>
            <person name="Detter J.C."/>
            <person name="Woyke T."/>
            <person name="Bristow J."/>
            <person name="Markowitz V."/>
            <person name="Hugenholtz P."/>
            <person name="Eisen J.A."/>
            <person name="Kyrpides N.C."/>
            <person name="Klenk H.P."/>
            <person name="Lapidus A."/>
        </authorList>
    </citation>
    <scope>NUCLEOTIDE SEQUENCE [LARGE SCALE GENOMIC DNA]</scope>
    <source>
        <strain evidence="10">DSM 15567 / CIP 107919 / 50-1 BON</strain>
    </source>
</reference>
<dbReference type="CDD" id="cd17536">
    <property type="entry name" value="REC_YesN-like"/>
    <property type="match status" value="1"/>
</dbReference>
<keyword evidence="6" id="KW-0597">Phosphoprotein</keyword>
<evidence type="ECO:0000256" key="3">
    <source>
        <dbReference type="ARBA" id="ARBA00023125"/>
    </source>
</evidence>
<dbReference type="Pfam" id="PF12833">
    <property type="entry name" value="HTH_18"/>
    <property type="match status" value="1"/>
</dbReference>
<evidence type="ECO:0000313" key="9">
    <source>
        <dbReference type="EMBL" id="AEE97806.1"/>
    </source>
</evidence>
<dbReference type="Gene3D" id="1.10.10.60">
    <property type="entry name" value="Homeodomain-like"/>
    <property type="match status" value="2"/>
</dbReference>
<dbReference type="Proteomes" id="UP000008457">
    <property type="component" value="Chromosome"/>
</dbReference>
<dbReference type="InterPro" id="IPR009057">
    <property type="entry name" value="Homeodomain-like_sf"/>
</dbReference>
<dbReference type="AlphaFoldDB" id="F3ZYN8"/>
<dbReference type="EMBL" id="CP002360">
    <property type="protein sequence ID" value="AEE97806.1"/>
    <property type="molecule type" value="Genomic_DNA"/>
</dbReference>
<comment type="function">
    <text evidence="5">May play the central regulatory role in sporulation. It may be an element of the effector pathway responsible for the activation of sporulation genes in response to nutritional stress. Spo0A may act in concert with spo0H (a sigma factor) to control the expression of some genes that are critical to the sporulation process.</text>
</comment>
<keyword evidence="2" id="KW-0805">Transcription regulation</keyword>
<dbReference type="InterPro" id="IPR011006">
    <property type="entry name" value="CheY-like_superfamily"/>
</dbReference>
<feature type="modified residue" description="4-aspartylphosphate" evidence="6">
    <location>
        <position position="55"/>
    </location>
</feature>
<feature type="domain" description="HTH araC/xylS-type" evidence="7">
    <location>
        <begin position="250"/>
        <end position="348"/>
    </location>
</feature>
<evidence type="ECO:0000256" key="1">
    <source>
        <dbReference type="ARBA" id="ARBA00018672"/>
    </source>
</evidence>
<evidence type="ECO:0000256" key="2">
    <source>
        <dbReference type="ARBA" id="ARBA00023015"/>
    </source>
</evidence>
<dbReference type="RefSeq" id="WP_013782229.1">
    <property type="nucleotide sequence ID" value="NC_015520.1"/>
</dbReference>
<dbReference type="SMART" id="SM00342">
    <property type="entry name" value="HTH_ARAC"/>
    <property type="match status" value="1"/>
</dbReference>
<sequence>MIHVLIVDDDKLARKGLIAMMPWSSYGMEIVGDVPNGARALEFLAHNAVDLMFVDLAMPVMSGIELMREVRKSYPNVDFVVLTFHENFEYVQAALRLGALDYISKAELESENYDQIFSRIIRKLEGKKQHVLLDEQDSRYSEYDQETEINENVWEEIKQEWYKLYWLYDDDVFAELCLRLKENRIPMRRVEQLFIKLLVMVESATNIKEENLPDSRSIDAAIEWIKCYREALICKAVQASDLGAMPVCIIKAVAFIKENINMPIREEEVAYHVNMSRSYFSQNFKKITGLTFNDYIKKQRVSMAKKLLTDPNRTVADIAQTVGYEDVKYFSRVFYEQVHVSPSRFRQQLSTNSNDC</sequence>
<dbReference type="PANTHER" id="PTHR43280:SF10">
    <property type="entry name" value="REGULATORY PROTEIN POCR"/>
    <property type="match status" value="1"/>
</dbReference>
<dbReference type="InterPro" id="IPR001789">
    <property type="entry name" value="Sig_transdc_resp-reg_receiver"/>
</dbReference>
<dbReference type="Pfam" id="PF00072">
    <property type="entry name" value="Response_reg"/>
    <property type="match status" value="1"/>
</dbReference>
<dbReference type="InterPro" id="IPR020449">
    <property type="entry name" value="Tscrpt_reg_AraC-type_HTH"/>
</dbReference>
<proteinExistence type="predicted"/>
<dbReference type="STRING" id="697281.Mahau_2670"/>
<dbReference type="eggNOG" id="COG2207">
    <property type="taxonomic scope" value="Bacteria"/>
</dbReference>
<dbReference type="SUPFAM" id="SSF46689">
    <property type="entry name" value="Homeodomain-like"/>
    <property type="match status" value="2"/>
</dbReference>
<reference evidence="10" key="1">
    <citation type="submission" date="2010-11" db="EMBL/GenBank/DDBJ databases">
        <title>The complete genome of Mahella australiensis DSM 15567.</title>
        <authorList>
            <consortium name="US DOE Joint Genome Institute (JGI-PGF)"/>
            <person name="Lucas S."/>
            <person name="Copeland A."/>
            <person name="Lapidus A."/>
            <person name="Bruce D."/>
            <person name="Goodwin L."/>
            <person name="Pitluck S."/>
            <person name="Kyrpides N."/>
            <person name="Mavromatis K."/>
            <person name="Pagani I."/>
            <person name="Ivanova N."/>
            <person name="Teshima H."/>
            <person name="Brettin T."/>
            <person name="Detter J.C."/>
            <person name="Han C."/>
            <person name="Tapia R."/>
            <person name="Land M."/>
            <person name="Hauser L."/>
            <person name="Markowitz V."/>
            <person name="Cheng J.-F."/>
            <person name="Hugenholtz P."/>
            <person name="Woyke T."/>
            <person name="Wu D."/>
            <person name="Spring S."/>
            <person name="Pukall R."/>
            <person name="Steenblock K."/>
            <person name="Schneider S."/>
            <person name="Klenk H.-P."/>
            <person name="Eisen J.A."/>
        </authorList>
    </citation>
    <scope>NUCLEOTIDE SEQUENCE [LARGE SCALE GENOMIC DNA]</scope>
    <source>
        <strain evidence="10">DSM 15567 / CIP 107919 / 50-1 BON</strain>
    </source>
</reference>